<keyword evidence="3" id="KW-1185">Reference proteome</keyword>
<evidence type="ECO:0008006" key="4">
    <source>
        <dbReference type="Google" id="ProtNLM"/>
    </source>
</evidence>
<reference evidence="2 3" key="2">
    <citation type="submission" date="2018-03" db="EMBL/GenBank/DDBJ databases">
        <title>The ancient ancestry and fast evolution of plastids.</title>
        <authorList>
            <person name="Moore K.R."/>
            <person name="Magnabosco C."/>
            <person name="Momper L."/>
            <person name="Gold D.A."/>
            <person name="Bosak T."/>
            <person name="Fournier G.P."/>
        </authorList>
    </citation>
    <scope>NUCLEOTIDE SEQUENCE [LARGE SCALE GENOMIC DNA]</scope>
    <source>
        <strain evidence="2 3">ULC18</strain>
    </source>
</reference>
<feature type="signal peptide" evidence="1">
    <location>
        <begin position="1"/>
        <end position="30"/>
    </location>
</feature>
<reference evidence="3" key="1">
    <citation type="submission" date="2018-02" db="EMBL/GenBank/DDBJ databases">
        <authorList>
            <person name="Moore K."/>
            <person name="Momper L."/>
        </authorList>
    </citation>
    <scope>NUCLEOTIDE SEQUENCE [LARGE SCALE GENOMIC DNA]</scope>
    <source>
        <strain evidence="3">ULC18</strain>
    </source>
</reference>
<organism evidence="2 3">
    <name type="scientific">Stenomitos frigidus ULC18</name>
    <dbReference type="NCBI Taxonomy" id="2107698"/>
    <lineage>
        <taxon>Bacteria</taxon>
        <taxon>Bacillati</taxon>
        <taxon>Cyanobacteriota</taxon>
        <taxon>Cyanophyceae</taxon>
        <taxon>Leptolyngbyales</taxon>
        <taxon>Leptolyngbyaceae</taxon>
        <taxon>Stenomitos</taxon>
    </lineage>
</organism>
<dbReference type="EMBL" id="PVWK01000024">
    <property type="protein sequence ID" value="PSB32825.1"/>
    <property type="molecule type" value="Genomic_DNA"/>
</dbReference>
<dbReference type="OrthoDB" id="1490196at2"/>
<gene>
    <name evidence="2" type="ORF">C7B82_04925</name>
</gene>
<dbReference type="InterPro" id="IPR014990">
    <property type="entry name" value="DUF1838"/>
</dbReference>
<evidence type="ECO:0000256" key="1">
    <source>
        <dbReference type="SAM" id="SignalP"/>
    </source>
</evidence>
<sequence length="305" mass="34538">MFSKQARTTKGSQTVFVFVVATLSAGIGFAATPSAVQPSGLETFIRVRCSTTGNNIYTEWQGSMYAFVPQERQRKLFKFLGMNVARCLKNQQGKWQLLSRELTYYLDPQTNQLVHRWENPWTGETVAVVHVANNPVQYVLSGNPSSENDGNNITFVSDNLLTYPNVLAADAKFKDYSPEKLYQAGEFFQLTTSVTDLKHSTHAVKNMHIAWTRVGPWLPWMKMKGKPGYLVYSATGEKVANFEALDPLLKAEIKTRLPLYKEAPRCFLATKNETSWTYFNKYFAAYLQAERFPIAAPAMNDVCEH</sequence>
<name>A0A2T1EJF7_9CYAN</name>
<dbReference type="Pfam" id="PF08894">
    <property type="entry name" value="DUF1838"/>
    <property type="match status" value="1"/>
</dbReference>
<dbReference type="AlphaFoldDB" id="A0A2T1EJF7"/>
<keyword evidence="1" id="KW-0732">Signal</keyword>
<comment type="caution">
    <text evidence="2">The sequence shown here is derived from an EMBL/GenBank/DDBJ whole genome shotgun (WGS) entry which is preliminary data.</text>
</comment>
<proteinExistence type="predicted"/>
<dbReference type="Proteomes" id="UP000239576">
    <property type="component" value="Unassembled WGS sequence"/>
</dbReference>
<evidence type="ECO:0000313" key="2">
    <source>
        <dbReference type="EMBL" id="PSB32825.1"/>
    </source>
</evidence>
<protein>
    <recommendedName>
        <fullName evidence="4">DUF1838 domain-containing protein</fullName>
    </recommendedName>
</protein>
<evidence type="ECO:0000313" key="3">
    <source>
        <dbReference type="Proteomes" id="UP000239576"/>
    </source>
</evidence>
<feature type="chain" id="PRO_5015510640" description="DUF1838 domain-containing protein" evidence="1">
    <location>
        <begin position="31"/>
        <end position="305"/>
    </location>
</feature>
<accession>A0A2T1EJF7</accession>
<dbReference type="RefSeq" id="WP_106255204.1">
    <property type="nucleotide sequence ID" value="NZ_CAWNSW010000167.1"/>
</dbReference>